<dbReference type="InterPro" id="IPR011032">
    <property type="entry name" value="GroES-like_sf"/>
</dbReference>
<evidence type="ECO:0000313" key="7">
    <source>
        <dbReference type="EMBL" id="OWF50204.1"/>
    </source>
</evidence>
<evidence type="ECO:0000256" key="1">
    <source>
        <dbReference type="ARBA" id="ARBA00004173"/>
    </source>
</evidence>
<dbReference type="GO" id="GO:0008270">
    <property type="term" value="F:zinc ion binding"/>
    <property type="evidence" value="ECO:0007669"/>
    <property type="project" value="InterPro"/>
</dbReference>
<keyword evidence="4" id="KW-0560">Oxidoreductase</keyword>
<dbReference type="EMBL" id="NEDP02002733">
    <property type="protein sequence ID" value="OWF50204.1"/>
    <property type="molecule type" value="Genomic_DNA"/>
</dbReference>
<evidence type="ECO:0000256" key="2">
    <source>
        <dbReference type="ARBA" id="ARBA00010371"/>
    </source>
</evidence>
<evidence type="ECO:0000259" key="6">
    <source>
        <dbReference type="SMART" id="SM00829"/>
    </source>
</evidence>
<dbReference type="SUPFAM" id="SSF51735">
    <property type="entry name" value="NAD(P)-binding Rossmann-fold domains"/>
    <property type="match status" value="1"/>
</dbReference>
<comment type="caution">
    <text evidence="7">The sequence shown here is derived from an EMBL/GenBank/DDBJ whole genome shotgun (WGS) entry which is preliminary data.</text>
</comment>
<dbReference type="OrthoDB" id="48317at2759"/>
<dbReference type="PANTHER" id="PTHR11695:SF294">
    <property type="entry name" value="RETICULON-4-INTERACTING PROTEIN 1, MITOCHONDRIAL"/>
    <property type="match status" value="1"/>
</dbReference>
<keyword evidence="8" id="KW-1185">Reference proteome</keyword>
<protein>
    <submittedName>
        <fullName evidence="7">Reticulon-4-interacting protein 1-like</fullName>
    </submittedName>
</protein>
<dbReference type="SUPFAM" id="SSF50129">
    <property type="entry name" value="GroES-like"/>
    <property type="match status" value="1"/>
</dbReference>
<dbReference type="STRING" id="6573.A0A210QN92"/>
<dbReference type="SMART" id="SM00829">
    <property type="entry name" value="PKS_ER"/>
    <property type="match status" value="1"/>
</dbReference>
<dbReference type="GO" id="GO:0016491">
    <property type="term" value="F:oxidoreductase activity"/>
    <property type="evidence" value="ECO:0007669"/>
    <property type="project" value="UniProtKB-KW"/>
</dbReference>
<dbReference type="FunFam" id="3.40.50.720:FF:000147">
    <property type="entry name" value="Reticulon-4-interacting protein 1 homolog, mitochondrial"/>
    <property type="match status" value="1"/>
</dbReference>
<organism evidence="7 8">
    <name type="scientific">Mizuhopecten yessoensis</name>
    <name type="common">Japanese scallop</name>
    <name type="synonym">Patinopecten yessoensis</name>
    <dbReference type="NCBI Taxonomy" id="6573"/>
    <lineage>
        <taxon>Eukaryota</taxon>
        <taxon>Metazoa</taxon>
        <taxon>Spiralia</taxon>
        <taxon>Lophotrochozoa</taxon>
        <taxon>Mollusca</taxon>
        <taxon>Bivalvia</taxon>
        <taxon>Autobranchia</taxon>
        <taxon>Pteriomorphia</taxon>
        <taxon>Pectinida</taxon>
        <taxon>Pectinoidea</taxon>
        <taxon>Pectinidae</taxon>
        <taxon>Mizuhopecten</taxon>
    </lineage>
</organism>
<evidence type="ECO:0000256" key="4">
    <source>
        <dbReference type="ARBA" id="ARBA00023002"/>
    </source>
</evidence>
<gene>
    <name evidence="7" type="ORF">KP79_PYT06733</name>
</gene>
<keyword evidence="5" id="KW-0496">Mitochondrion</keyword>
<dbReference type="CDD" id="cd08248">
    <property type="entry name" value="RTN4I1"/>
    <property type="match status" value="1"/>
</dbReference>
<dbReference type="PROSITE" id="PS01162">
    <property type="entry name" value="QOR_ZETA_CRYSTAL"/>
    <property type="match status" value="1"/>
</dbReference>
<name>A0A210QN92_MIZYE</name>
<evidence type="ECO:0000256" key="5">
    <source>
        <dbReference type="ARBA" id="ARBA00023128"/>
    </source>
</evidence>
<keyword evidence="3" id="KW-0809">Transit peptide</keyword>
<dbReference type="InterPro" id="IPR002364">
    <property type="entry name" value="Quin_OxRdtase/zeta-crystal_CS"/>
</dbReference>
<accession>A0A210QN92</accession>
<dbReference type="GO" id="GO:0005739">
    <property type="term" value="C:mitochondrion"/>
    <property type="evidence" value="ECO:0007669"/>
    <property type="project" value="UniProtKB-SubCell"/>
</dbReference>
<dbReference type="InterPro" id="IPR050700">
    <property type="entry name" value="YIM1/Zinc_Alcohol_DH_Fams"/>
</dbReference>
<sequence length="400" mass="43710">MHVKIGRLLSQPLLKRQQGLTCSRLQYWRRYASTEAERKPSPRAVMGSWQMHDYGGPKSLTFSSTARVPRIHSPNEVLVEIHAASVNPIDVLMTKGYGKDILNVMRGNTSPISTAAEFPLVFGRDFSGVIAQKGKAVRNYKVGDKVWGTLGGQKQGSHAQFAVADLNEISKKPKSLSHTDAASIPYVAATTWAAVVQVGELNSKNTQGKRILVHGASGGIGTFAIQLLKAWGGHVTAICSTDGKDLVRDLRADAVIDYKTQDPKSELLQMEKFDLIYDPLGKEKAGYSIEFLKNWKGAKFVTIASPLLPETDSHGLLPGALKWGADLGLNILQGFREGKNYRVAFFMPNGKALATVADMADQDQIKPVVEKVFPFDEVPAAYEKVGQLHGRGKTVIRVKS</sequence>
<dbReference type="Gene3D" id="3.40.50.720">
    <property type="entry name" value="NAD(P)-binding Rossmann-like Domain"/>
    <property type="match status" value="1"/>
</dbReference>
<dbReference type="InterPro" id="IPR013154">
    <property type="entry name" value="ADH-like_N"/>
</dbReference>
<proteinExistence type="inferred from homology"/>
<dbReference type="Pfam" id="PF08240">
    <property type="entry name" value="ADH_N"/>
    <property type="match status" value="1"/>
</dbReference>
<feature type="domain" description="Enoyl reductase (ER)" evidence="6">
    <location>
        <begin position="55"/>
        <end position="396"/>
    </location>
</feature>
<dbReference type="InterPro" id="IPR037397">
    <property type="entry name" value="RTN4IP1"/>
</dbReference>
<dbReference type="Pfam" id="PF13602">
    <property type="entry name" value="ADH_zinc_N_2"/>
    <property type="match status" value="1"/>
</dbReference>
<comment type="subcellular location">
    <subcellularLocation>
        <location evidence="1">Mitochondrion</location>
    </subcellularLocation>
</comment>
<dbReference type="PANTHER" id="PTHR11695">
    <property type="entry name" value="ALCOHOL DEHYDROGENASE RELATED"/>
    <property type="match status" value="1"/>
</dbReference>
<dbReference type="Proteomes" id="UP000242188">
    <property type="component" value="Unassembled WGS sequence"/>
</dbReference>
<dbReference type="Gene3D" id="3.90.180.10">
    <property type="entry name" value="Medium-chain alcohol dehydrogenases, catalytic domain"/>
    <property type="match status" value="1"/>
</dbReference>
<dbReference type="AlphaFoldDB" id="A0A210QN92"/>
<dbReference type="InterPro" id="IPR020843">
    <property type="entry name" value="ER"/>
</dbReference>
<reference evidence="7 8" key="1">
    <citation type="journal article" date="2017" name="Nat. Ecol. Evol.">
        <title>Scallop genome provides insights into evolution of bilaterian karyotype and development.</title>
        <authorList>
            <person name="Wang S."/>
            <person name="Zhang J."/>
            <person name="Jiao W."/>
            <person name="Li J."/>
            <person name="Xun X."/>
            <person name="Sun Y."/>
            <person name="Guo X."/>
            <person name="Huan P."/>
            <person name="Dong B."/>
            <person name="Zhang L."/>
            <person name="Hu X."/>
            <person name="Sun X."/>
            <person name="Wang J."/>
            <person name="Zhao C."/>
            <person name="Wang Y."/>
            <person name="Wang D."/>
            <person name="Huang X."/>
            <person name="Wang R."/>
            <person name="Lv J."/>
            <person name="Li Y."/>
            <person name="Zhang Z."/>
            <person name="Liu B."/>
            <person name="Lu W."/>
            <person name="Hui Y."/>
            <person name="Liang J."/>
            <person name="Zhou Z."/>
            <person name="Hou R."/>
            <person name="Li X."/>
            <person name="Liu Y."/>
            <person name="Li H."/>
            <person name="Ning X."/>
            <person name="Lin Y."/>
            <person name="Zhao L."/>
            <person name="Xing Q."/>
            <person name="Dou J."/>
            <person name="Li Y."/>
            <person name="Mao J."/>
            <person name="Guo H."/>
            <person name="Dou H."/>
            <person name="Li T."/>
            <person name="Mu C."/>
            <person name="Jiang W."/>
            <person name="Fu Q."/>
            <person name="Fu X."/>
            <person name="Miao Y."/>
            <person name="Liu J."/>
            <person name="Yu Q."/>
            <person name="Li R."/>
            <person name="Liao H."/>
            <person name="Li X."/>
            <person name="Kong Y."/>
            <person name="Jiang Z."/>
            <person name="Chourrout D."/>
            <person name="Li R."/>
            <person name="Bao Z."/>
        </authorList>
    </citation>
    <scope>NUCLEOTIDE SEQUENCE [LARGE SCALE GENOMIC DNA]</scope>
    <source>
        <strain evidence="7 8">PY_sf001</strain>
    </source>
</reference>
<dbReference type="InterPro" id="IPR036291">
    <property type="entry name" value="NAD(P)-bd_dom_sf"/>
</dbReference>
<comment type="similarity">
    <text evidence="2">Belongs to the zinc-containing alcohol dehydrogenase family. Quinone oxidoreductase subfamily.</text>
</comment>
<evidence type="ECO:0000313" key="8">
    <source>
        <dbReference type="Proteomes" id="UP000242188"/>
    </source>
</evidence>
<evidence type="ECO:0000256" key="3">
    <source>
        <dbReference type="ARBA" id="ARBA00022946"/>
    </source>
</evidence>